<comment type="pathway">
    <text evidence="5">Pyrimidine metabolism; dTTP biosynthesis.</text>
</comment>
<dbReference type="Gene3D" id="3.30.1360.170">
    <property type="match status" value="1"/>
</dbReference>
<keyword evidence="3 5" id="KW-0545">Nucleotide biosynthesis</keyword>
<feature type="binding site" evidence="5">
    <location>
        <position position="68"/>
    </location>
    <ligand>
        <name>FAD</name>
        <dbReference type="ChEBI" id="CHEBI:57692"/>
        <note>ligand shared between neighboring subunits</note>
    </ligand>
</feature>
<feature type="active site" description="Involved in ionization of N3 of dUMP, leading to its activation" evidence="5">
    <location>
        <position position="196"/>
    </location>
</feature>
<dbReference type="UniPathway" id="UPA00575"/>
<dbReference type="NCBIfam" id="TIGR02170">
    <property type="entry name" value="thyX"/>
    <property type="match status" value="1"/>
</dbReference>
<evidence type="ECO:0000256" key="1">
    <source>
        <dbReference type="ARBA" id="ARBA00022603"/>
    </source>
</evidence>
<dbReference type="GO" id="GO:0050660">
    <property type="term" value="F:flavin adenine dinucleotide binding"/>
    <property type="evidence" value="ECO:0007669"/>
    <property type="project" value="UniProtKB-UniRule"/>
</dbReference>
<dbReference type="InterPro" id="IPR036098">
    <property type="entry name" value="Thymidylate_synthase_ThyX_sf"/>
</dbReference>
<dbReference type="PANTHER" id="PTHR34934:SF1">
    <property type="entry name" value="FLAVIN-DEPENDENT THYMIDYLATE SYNTHASE"/>
    <property type="match status" value="1"/>
</dbReference>
<feature type="binding site" evidence="5">
    <location>
        <position position="191"/>
    </location>
    <ligand>
        <name>FAD</name>
        <dbReference type="ChEBI" id="CHEBI:57692"/>
        <note>ligand shared between neighboring subunits</note>
    </ligand>
</feature>
<dbReference type="PATRIC" id="fig|307121.4.peg.2845"/>
<dbReference type="PROSITE" id="PS51331">
    <property type="entry name" value="THYX"/>
    <property type="match status" value="1"/>
</dbReference>
<comment type="function">
    <text evidence="5">Catalyzes the reductive methylation of 2'-deoxyuridine-5'-monophosphate (dUMP) to 2'-deoxythymidine-5'-monophosphate (dTMP) while utilizing 5,10-methylenetetrahydrofolate (mTHF) as the methyl donor, and NADPH and FADH(2) as the reductant.</text>
</comment>
<sequence length="247" mass="27587">MVQPQVKLIAWTRFEAPDDVPWSTDAEGGQALAEFAGRACYQSWRKPNPATATNAGYLAHILEVGHLSVLEHGSVTFYFTGVSRSFTHELIRHRHFSYSQLSQRYVPERDAAMVEPAVIAEDPELHKKFVAAAEASVRAYTELLEGLEQRFADVENATLRRKQARQAARAVLPNATETRIVVSGNYRAWRHFIAMRATEHADVEIRELAVECLRQLQKVAPNVFADFVISTLPDGTEVATSPLAEVS</sequence>
<comment type="similarity">
    <text evidence="5">Belongs to the thymidylate synthase ThyX family.</text>
</comment>
<keyword evidence="5" id="KW-0808">Transferase</keyword>
<comment type="cofactor">
    <cofactor evidence="5">
        <name>FAD</name>
        <dbReference type="ChEBI" id="CHEBI:57692"/>
    </cofactor>
    <text evidence="5">Binds 4 FAD per tetramer. Each FAD binding site is formed by three monomers.</text>
</comment>
<comment type="catalytic activity">
    <reaction evidence="5">
        <text>dUMP + (6R)-5,10-methylene-5,6,7,8-tetrahydrofolate + NADPH + H(+) = dTMP + (6S)-5,6,7,8-tetrahydrofolate + NADP(+)</text>
        <dbReference type="Rhea" id="RHEA:29043"/>
        <dbReference type="ChEBI" id="CHEBI:15378"/>
        <dbReference type="ChEBI" id="CHEBI:15636"/>
        <dbReference type="ChEBI" id="CHEBI:57453"/>
        <dbReference type="ChEBI" id="CHEBI:57783"/>
        <dbReference type="ChEBI" id="CHEBI:58349"/>
        <dbReference type="ChEBI" id="CHEBI:63528"/>
        <dbReference type="ChEBI" id="CHEBI:246422"/>
        <dbReference type="EC" id="2.1.1.148"/>
    </reaction>
</comment>
<feature type="binding site" description="in other chain" evidence="5">
    <location>
        <begin position="100"/>
        <end position="104"/>
    </location>
    <ligand>
        <name>dUMP</name>
        <dbReference type="ChEBI" id="CHEBI:246422"/>
        <note>ligand shared between dimeric partners</note>
    </ligand>
</feature>
<keyword evidence="1 5" id="KW-0489">Methyltransferase</keyword>
<keyword evidence="8" id="KW-1185">Reference proteome</keyword>
<evidence type="ECO:0000313" key="7">
    <source>
        <dbReference type="EMBL" id="SBV27270.1"/>
    </source>
</evidence>
<gene>
    <name evidence="5" type="primary">thyX</name>
    <name evidence="7" type="ORF">GA0070620_2778</name>
</gene>
<feature type="binding site" evidence="5">
    <location>
        <begin position="89"/>
        <end position="92"/>
    </location>
    <ligand>
        <name>dUMP</name>
        <dbReference type="ChEBI" id="CHEBI:246422"/>
        <note>ligand shared between dimeric partners</note>
    </ligand>
</feature>
<comment type="subunit">
    <text evidence="5">Homotetramer.</text>
</comment>
<dbReference type="GO" id="GO:0004799">
    <property type="term" value="F:thymidylate synthase activity"/>
    <property type="evidence" value="ECO:0007669"/>
    <property type="project" value="TreeGrafter"/>
</dbReference>
<evidence type="ECO:0000256" key="3">
    <source>
        <dbReference type="ARBA" id="ARBA00022727"/>
    </source>
</evidence>
<keyword evidence="4 5" id="KW-0274">FAD</keyword>
<dbReference type="HAMAP" id="MF_01408">
    <property type="entry name" value="ThyX"/>
    <property type="match status" value="1"/>
</dbReference>
<dbReference type="Proteomes" id="UP000199393">
    <property type="component" value="Chromosome I"/>
</dbReference>
<dbReference type="STRING" id="307121.GA0070620_2778"/>
<dbReference type="Pfam" id="PF02511">
    <property type="entry name" value="Thy1"/>
    <property type="match status" value="1"/>
</dbReference>
<organism evidence="7 8">
    <name type="scientific">Micromonospora krabiensis</name>
    <dbReference type="NCBI Taxonomy" id="307121"/>
    <lineage>
        <taxon>Bacteria</taxon>
        <taxon>Bacillati</taxon>
        <taxon>Actinomycetota</taxon>
        <taxon>Actinomycetes</taxon>
        <taxon>Micromonosporales</taxon>
        <taxon>Micromonosporaceae</taxon>
        <taxon>Micromonospora</taxon>
    </lineage>
</organism>
<feature type="binding site" evidence="5">
    <location>
        <position position="196"/>
    </location>
    <ligand>
        <name>dUMP</name>
        <dbReference type="ChEBI" id="CHEBI:246422"/>
        <note>ligand shared between dimeric partners</note>
    </ligand>
</feature>
<dbReference type="GO" id="GO:0050797">
    <property type="term" value="F:thymidylate synthase (FAD) activity"/>
    <property type="evidence" value="ECO:0007669"/>
    <property type="project" value="UniProtKB-UniRule"/>
</dbReference>
<dbReference type="EC" id="2.1.1.148" evidence="5"/>
<dbReference type="GO" id="GO:0006231">
    <property type="term" value="P:dTMP biosynthetic process"/>
    <property type="evidence" value="ECO:0007669"/>
    <property type="project" value="UniProtKB-UniRule"/>
</dbReference>
<accession>A0A1C3N3V9</accession>
<proteinExistence type="inferred from homology"/>
<dbReference type="Gene3D" id="3.30.70.3180">
    <property type="match status" value="1"/>
</dbReference>
<protein>
    <recommendedName>
        <fullName evidence="5">Flavin-dependent thymidylate synthase</fullName>
        <shortName evidence="5">FDTS</shortName>
        <ecNumber evidence="5">2.1.1.148</ecNumber>
    </recommendedName>
    <alternativeName>
        <fullName evidence="5">FAD-dependent thymidylate synthase</fullName>
    </alternativeName>
    <alternativeName>
        <fullName evidence="5">Thymidylate synthase ThyX</fullName>
        <shortName evidence="5">TS</shortName>
        <shortName evidence="5">TSase</shortName>
    </alternativeName>
</protein>
<feature type="binding site" evidence="5">
    <location>
        <begin position="92"/>
        <end position="94"/>
    </location>
    <ligand>
        <name>FAD</name>
        <dbReference type="ChEBI" id="CHEBI:57692"/>
        <note>ligand shared between neighboring subunits</note>
    </ligand>
</feature>
<feature type="coiled-coil region" evidence="6">
    <location>
        <begin position="130"/>
        <end position="157"/>
    </location>
</feature>
<evidence type="ECO:0000256" key="6">
    <source>
        <dbReference type="SAM" id="Coils"/>
    </source>
</evidence>
<dbReference type="PANTHER" id="PTHR34934">
    <property type="entry name" value="FLAVIN-DEPENDENT THYMIDYLATE SYNTHASE"/>
    <property type="match status" value="1"/>
</dbReference>
<keyword evidence="2 5" id="KW-0285">Flavoprotein</keyword>
<dbReference type="GO" id="GO:0006235">
    <property type="term" value="P:dTTP biosynthetic process"/>
    <property type="evidence" value="ECO:0007669"/>
    <property type="project" value="UniProtKB-UniRule"/>
</dbReference>
<dbReference type="InterPro" id="IPR003669">
    <property type="entry name" value="Thymidylate_synthase_ThyX"/>
</dbReference>
<dbReference type="OrthoDB" id="9780625at2"/>
<reference evidence="8" key="1">
    <citation type="submission" date="2016-06" db="EMBL/GenBank/DDBJ databases">
        <authorList>
            <person name="Varghese N."/>
        </authorList>
    </citation>
    <scope>NUCLEOTIDE SEQUENCE [LARGE SCALE GENOMIC DNA]</scope>
    <source>
        <strain evidence="8">DSM 45344</strain>
    </source>
</reference>
<feature type="binding site" description="in other chain" evidence="5">
    <location>
        <position position="169"/>
    </location>
    <ligand>
        <name>dUMP</name>
        <dbReference type="ChEBI" id="CHEBI:246422"/>
        <note>ligand shared between dimeric partners</note>
    </ligand>
</feature>
<dbReference type="GO" id="GO:0070402">
    <property type="term" value="F:NADPH binding"/>
    <property type="evidence" value="ECO:0007669"/>
    <property type="project" value="TreeGrafter"/>
</dbReference>
<name>A0A1C3N3V9_9ACTN</name>
<keyword evidence="5" id="KW-0521">NADP</keyword>
<feature type="binding site" evidence="5">
    <location>
        <position position="100"/>
    </location>
    <ligand>
        <name>FAD</name>
        <dbReference type="ChEBI" id="CHEBI:57692"/>
        <note>ligand shared between neighboring subunits</note>
    </ligand>
</feature>
<evidence type="ECO:0000256" key="4">
    <source>
        <dbReference type="ARBA" id="ARBA00022827"/>
    </source>
</evidence>
<evidence type="ECO:0000313" key="8">
    <source>
        <dbReference type="Proteomes" id="UP000199393"/>
    </source>
</evidence>
<evidence type="ECO:0000256" key="2">
    <source>
        <dbReference type="ARBA" id="ARBA00022630"/>
    </source>
</evidence>
<dbReference type="CDD" id="cd20175">
    <property type="entry name" value="ThyX"/>
    <property type="match status" value="1"/>
</dbReference>
<dbReference type="AlphaFoldDB" id="A0A1C3N3V9"/>
<dbReference type="RefSeq" id="WP_091598721.1">
    <property type="nucleotide sequence ID" value="NZ_JBHRWG010000005.1"/>
</dbReference>
<feature type="binding site" evidence="5">
    <location>
        <begin position="185"/>
        <end position="187"/>
    </location>
    <ligand>
        <name>FAD</name>
        <dbReference type="ChEBI" id="CHEBI:57692"/>
        <note>ligand shared between neighboring subunits</note>
    </ligand>
</feature>
<evidence type="ECO:0000256" key="5">
    <source>
        <dbReference type="HAMAP-Rule" id="MF_01408"/>
    </source>
</evidence>
<dbReference type="EMBL" id="LT598496">
    <property type="protein sequence ID" value="SBV27270.1"/>
    <property type="molecule type" value="Genomic_DNA"/>
</dbReference>
<dbReference type="SUPFAM" id="SSF69796">
    <property type="entry name" value="Thymidylate synthase-complementing protein Thy1"/>
    <property type="match status" value="1"/>
</dbReference>
<keyword evidence="6" id="KW-0175">Coiled coil</keyword>
<dbReference type="GO" id="GO:0032259">
    <property type="term" value="P:methylation"/>
    <property type="evidence" value="ECO:0007669"/>
    <property type="project" value="UniProtKB-KW"/>
</dbReference>